<keyword evidence="3" id="KW-1185">Reference proteome</keyword>
<dbReference type="Proteomes" id="UP000002487">
    <property type="component" value="Chromosome"/>
</dbReference>
<keyword evidence="1" id="KW-0175">Coiled coil</keyword>
<sequence length="223" mass="26926">MHTEEWQKIKTKVPLDLWRKVEILGFDSSDKAVINALEKLVSDPELNIYGKEQKIRIQELKNGLENEQRHNKELQNKAQELETLLVDEQRHNKESQSKILELETLLVDEQRHNKESQSKILELETLLVDEQRHNKESQSKILELETLLVDEQRNNKELQRELEIRMEESQNQTKDLQKELEKAERRELYFEEMHNNYMMQMQTLINQKQITTPGAKKPWWRFW</sequence>
<dbReference type="KEGG" id="mac:MA_2353"/>
<dbReference type="GeneID" id="1474242"/>
<reference evidence="2 3" key="1">
    <citation type="journal article" date="2002" name="Genome Res.">
        <title>The genome of Methanosarcina acetivorans reveals extensive metabolic and physiological diversity.</title>
        <authorList>
            <person name="Galagan J.E."/>
            <person name="Nusbaum C."/>
            <person name="Roy A."/>
            <person name="Endrizzi M.G."/>
            <person name="Macdonald P."/>
            <person name="FitzHugh W."/>
            <person name="Calvo S."/>
            <person name="Engels R."/>
            <person name="Smirnov S."/>
            <person name="Atnoor D."/>
            <person name="Brown A."/>
            <person name="Allen N."/>
            <person name="Naylor J."/>
            <person name="Stange-Thomann N."/>
            <person name="DeArellano K."/>
            <person name="Johnson R."/>
            <person name="Linton L."/>
            <person name="McEwan P."/>
            <person name="McKernan K."/>
            <person name="Talamas J."/>
            <person name="Tirrell A."/>
            <person name="Ye W."/>
            <person name="Zimmer A."/>
            <person name="Barber R.D."/>
            <person name="Cann I."/>
            <person name="Graham D.E."/>
            <person name="Grahame D.A."/>
            <person name="Guss A."/>
            <person name="Hedderich R."/>
            <person name="Ingram-Smith C."/>
            <person name="Kuettner C.H."/>
            <person name="Krzycki J.A."/>
            <person name="Leigh J.A."/>
            <person name="Li W."/>
            <person name="Liu J."/>
            <person name="Mukhopadhyay B."/>
            <person name="Reeve J.N."/>
            <person name="Smith K."/>
            <person name="Springer T.A."/>
            <person name="Umayam L.A."/>
            <person name="White O."/>
            <person name="White R.H."/>
            <person name="de Macario E.C."/>
            <person name="Ferry J.G."/>
            <person name="Jarrell K.F."/>
            <person name="Jing H."/>
            <person name="Macario A.J.L."/>
            <person name="Paulsen I."/>
            <person name="Pritchett M."/>
            <person name="Sowers K.R."/>
            <person name="Swanson R.V."/>
            <person name="Zinder S.H."/>
            <person name="Lander E."/>
            <person name="Metcalf W.W."/>
            <person name="Birren B."/>
        </authorList>
    </citation>
    <scope>NUCLEOTIDE SEQUENCE [LARGE SCALE GENOMIC DNA]</scope>
    <source>
        <strain evidence="3">ATCC 35395 / DSM 2834 / JCM 12185 / C2A</strain>
    </source>
</reference>
<dbReference type="AlphaFoldDB" id="Q8TND6"/>
<evidence type="ECO:0000313" key="3">
    <source>
        <dbReference type="Proteomes" id="UP000002487"/>
    </source>
</evidence>
<accession>Q8TND6</accession>
<dbReference type="OrthoDB" id="136386at2157"/>
<evidence type="ECO:0000256" key="1">
    <source>
        <dbReference type="SAM" id="Coils"/>
    </source>
</evidence>
<name>Q8TND6_METAC</name>
<proteinExistence type="predicted"/>
<gene>
    <name evidence="2" type="ordered locus">MA_2353</name>
</gene>
<dbReference type="InParanoid" id="Q8TND6"/>
<organism evidence="2 3">
    <name type="scientific">Methanosarcina acetivorans (strain ATCC 35395 / DSM 2834 / JCM 12185 / C2A)</name>
    <dbReference type="NCBI Taxonomy" id="188937"/>
    <lineage>
        <taxon>Archaea</taxon>
        <taxon>Methanobacteriati</taxon>
        <taxon>Methanobacteriota</taxon>
        <taxon>Stenosarchaea group</taxon>
        <taxon>Methanomicrobia</taxon>
        <taxon>Methanosarcinales</taxon>
        <taxon>Methanosarcinaceae</taxon>
        <taxon>Methanosarcina</taxon>
    </lineage>
</organism>
<feature type="coiled-coil region" evidence="1">
    <location>
        <begin position="57"/>
        <end position="98"/>
    </location>
</feature>
<dbReference type="EnsemblBacteria" id="AAM05742">
    <property type="protein sequence ID" value="AAM05742"/>
    <property type="gene ID" value="MA_2353"/>
</dbReference>
<dbReference type="RefSeq" id="WP_011022328.1">
    <property type="nucleotide sequence ID" value="NC_003552.1"/>
</dbReference>
<feature type="coiled-coil region" evidence="1">
    <location>
        <begin position="134"/>
        <end position="186"/>
    </location>
</feature>
<dbReference type="EMBL" id="AE010299">
    <property type="protein sequence ID" value="AAM05742.1"/>
    <property type="molecule type" value="Genomic_DNA"/>
</dbReference>
<dbReference type="HOGENOM" id="CLU_1237914_0_0_2"/>
<protein>
    <submittedName>
        <fullName evidence="2">Uncharacterized protein</fullName>
    </submittedName>
</protein>
<dbReference type="PhylomeDB" id="Q8TND6"/>
<evidence type="ECO:0000313" key="2">
    <source>
        <dbReference type="EMBL" id="AAM05742.1"/>
    </source>
</evidence>